<feature type="compositionally biased region" description="Polar residues" evidence="1">
    <location>
        <begin position="11"/>
        <end position="20"/>
    </location>
</feature>
<dbReference type="AlphaFoldDB" id="A0A1G8UP87"/>
<protein>
    <submittedName>
        <fullName evidence="2">Uncharacterized protein</fullName>
    </submittedName>
</protein>
<dbReference type="RefSeq" id="WP_074759397.1">
    <property type="nucleotide sequence ID" value="NZ_FNCO01000044.1"/>
</dbReference>
<reference evidence="3" key="1">
    <citation type="submission" date="2016-10" db="EMBL/GenBank/DDBJ databases">
        <authorList>
            <person name="Varghese N."/>
            <person name="Submissions S."/>
        </authorList>
    </citation>
    <scope>NUCLEOTIDE SEQUENCE [LARGE SCALE GENOMIC DNA]</scope>
    <source>
        <strain evidence="3">ATCC 700689</strain>
    </source>
</reference>
<accession>A0A1G8UP87</accession>
<sequence>MLNKLIWPSEATPTQDQSDQVAGPIPDYVTIVIMQQVADAIVARVSGEMLAGAARSLCKALLESASQLACADQAQRICEDHGAVFTSALDRSFSAAEGIYFYGEDFLIEHYSATGHWIESRLGELDSVCLDFVETNTSQPFAVCVCF</sequence>
<evidence type="ECO:0000313" key="2">
    <source>
        <dbReference type="EMBL" id="SDJ55287.1"/>
    </source>
</evidence>
<proteinExistence type="predicted"/>
<feature type="region of interest" description="Disordered" evidence="1">
    <location>
        <begin position="1"/>
        <end position="20"/>
    </location>
</feature>
<evidence type="ECO:0000313" key="3">
    <source>
        <dbReference type="Proteomes" id="UP000182894"/>
    </source>
</evidence>
<dbReference type="EMBL" id="FNCO01000044">
    <property type="protein sequence ID" value="SDJ55287.1"/>
    <property type="molecule type" value="Genomic_DNA"/>
</dbReference>
<dbReference type="Proteomes" id="UP000182894">
    <property type="component" value="Unassembled WGS sequence"/>
</dbReference>
<organism evidence="2 3">
    <name type="scientific">Pseudomonas abietaniphila</name>
    <dbReference type="NCBI Taxonomy" id="89065"/>
    <lineage>
        <taxon>Bacteria</taxon>
        <taxon>Pseudomonadati</taxon>
        <taxon>Pseudomonadota</taxon>
        <taxon>Gammaproteobacteria</taxon>
        <taxon>Pseudomonadales</taxon>
        <taxon>Pseudomonadaceae</taxon>
        <taxon>Pseudomonas</taxon>
    </lineage>
</organism>
<evidence type="ECO:0000256" key="1">
    <source>
        <dbReference type="SAM" id="MobiDB-lite"/>
    </source>
</evidence>
<name>A0A1G8UP87_9PSED</name>
<dbReference type="STRING" id="89065.SAMN05216605_1444"/>
<dbReference type="OrthoDB" id="6870149at2"/>
<keyword evidence="3" id="KW-1185">Reference proteome</keyword>
<gene>
    <name evidence="2" type="ORF">SAMN05216605_1444</name>
</gene>